<dbReference type="EMBL" id="CAUJNA010000147">
    <property type="protein sequence ID" value="CAJ1372635.1"/>
    <property type="molecule type" value="Genomic_DNA"/>
</dbReference>
<evidence type="ECO:0000313" key="2">
    <source>
        <dbReference type="Proteomes" id="UP001178507"/>
    </source>
</evidence>
<reference evidence="1" key="1">
    <citation type="submission" date="2023-08" db="EMBL/GenBank/DDBJ databases">
        <authorList>
            <person name="Chen Y."/>
            <person name="Shah S."/>
            <person name="Dougan E. K."/>
            <person name="Thang M."/>
            <person name="Chan C."/>
        </authorList>
    </citation>
    <scope>NUCLEOTIDE SEQUENCE</scope>
</reference>
<proteinExistence type="predicted"/>
<name>A0AA36HNW5_9DINO</name>
<accession>A0AA36HNW5</accession>
<protein>
    <submittedName>
        <fullName evidence="1">Uncharacterized protein</fullName>
    </submittedName>
</protein>
<sequence length="987" mass="110152">MKLIQDEEDSGSNAAVFAALWRRRRKTWESTYLVGSCLPKDISFPSAAAAKLAKQPWVLGTTTGCGCLPRSKAGLSSDWARGTAGVVKGFRAWFLHKHQESHNHVNAVKQMLCIGDGGGAGEAMALSEFEALLKNLQGGRSQRGCSSFEGQCSDKTSLMTWCLHEAITQADRDFLKTCETVSLTRDGRRQRLLIRFGGCNAQGTRKVLRDFCTKFHEPPRSYAGPPPEFDENLYDMLRQRIEIILTDAASNEIGASNVNRGRRDPRIEADDADILLPGLKLVARDHAHAFRRVLKRPFHCSSYLGTLMAEHVLGKKSIVQVIDRSFVFGQWFQEEVEKHHGTISNLKSAKHRFESHTTPLCRLISNLPAIMSVAQRIIQHRQDAVGKHVKQWLDDFSSEAVLALAMVADASDESLLLIRQVDDEAVDSSELGNYVQGFADRIQALFAQRQALTTVGYTKFAMDMLSKGELAFFSCGQARRLQPCDGDTVERCLDRMVAWSRLALEVLQTEFPHYSVFSAFGVFSLKSVTKQQTAFQSAGDDSCNRLAKFFNVSPGGFQEQLQRLRPLAEKRYRETNTTCKDAWMHTMAATQRRQSLKESYPADDLAIVVRRYLAWQASSSGLEQNFAKGERNNATGHSQASASYDARAMKILLAPLSPPDFKVIVTNAAELYATCRSGASRKRTQERIDKNVKRAKQEGTEAAFIRSRRDSVANATSSLNMADLAFDMDEHPATNDKVSEYWTESYEVEYQFQKSKQTHYKVDGVLDGLIDQNAVDQETMETAAKAERDADKGHIRDRLSKDALQMRLNGSMDWEKIQGSKAWLDPAISVADLQVAMSARNLVKTTERLEADIFIVNDAGNLPERVKLMAALLGRQIMDVCLLEGKKGILLKFQPASQTRRQKVFFSTKFRESHAQFLKPIKDIVNRPGSKWKLAAVRADATMILATSAEVGRAAVLSGNSQGYLSKASFLENISRLDLRASGFYTP</sequence>
<evidence type="ECO:0000313" key="1">
    <source>
        <dbReference type="EMBL" id="CAJ1372635.1"/>
    </source>
</evidence>
<organism evidence="1 2">
    <name type="scientific">Effrenium voratum</name>
    <dbReference type="NCBI Taxonomy" id="2562239"/>
    <lineage>
        <taxon>Eukaryota</taxon>
        <taxon>Sar</taxon>
        <taxon>Alveolata</taxon>
        <taxon>Dinophyceae</taxon>
        <taxon>Suessiales</taxon>
        <taxon>Symbiodiniaceae</taxon>
        <taxon>Effrenium</taxon>
    </lineage>
</organism>
<dbReference type="AlphaFoldDB" id="A0AA36HNW5"/>
<dbReference type="Proteomes" id="UP001178507">
    <property type="component" value="Unassembled WGS sequence"/>
</dbReference>
<comment type="caution">
    <text evidence="1">The sequence shown here is derived from an EMBL/GenBank/DDBJ whole genome shotgun (WGS) entry which is preliminary data.</text>
</comment>
<keyword evidence="2" id="KW-1185">Reference proteome</keyword>
<gene>
    <name evidence="1" type="ORF">EVOR1521_LOCUS2668</name>
</gene>